<dbReference type="STRING" id="1843580.A7D17_04385"/>
<dbReference type="RefSeq" id="WP_064510121.1">
    <property type="nucleotide sequence ID" value="NZ_JAYFSN010000005.1"/>
</dbReference>
<reference evidence="4 5" key="1">
    <citation type="submission" date="2016-05" db="EMBL/GenBank/DDBJ databases">
        <title>Pathogenic, phenotypic and molecular characterisation of Xanthomonas nasturtii sp. nov. and Xanthomonas floridensis sp. nov., new species of Xanthomonas associated with watercress production in Florida.</title>
        <authorList>
            <person name="Vicente J.G."/>
            <person name="Rothwell S."/>
            <person name="Holub E.B."/>
            <person name="Studholme D.J."/>
        </authorList>
    </citation>
    <scope>NUCLEOTIDE SEQUENCE [LARGE SCALE GENOMIC DNA]</scope>
    <source>
        <strain evidence="4 5">WHRI 8848</strain>
    </source>
</reference>
<evidence type="ECO:0000256" key="1">
    <source>
        <dbReference type="ARBA" id="ARBA00007689"/>
    </source>
</evidence>
<organism evidence="4 5">
    <name type="scientific">Xanthomonas floridensis</name>
    <dbReference type="NCBI Taxonomy" id="1843580"/>
    <lineage>
        <taxon>Bacteria</taxon>
        <taxon>Pseudomonadati</taxon>
        <taxon>Pseudomonadota</taxon>
        <taxon>Gammaproteobacteria</taxon>
        <taxon>Lysobacterales</taxon>
        <taxon>Lysobacteraceae</taxon>
        <taxon>Xanthomonas</taxon>
    </lineage>
</organism>
<dbReference type="InterPro" id="IPR005545">
    <property type="entry name" value="YCII"/>
</dbReference>
<evidence type="ECO:0000313" key="3">
    <source>
        <dbReference type="EMBL" id="MEA5122646.1"/>
    </source>
</evidence>
<gene>
    <name evidence="4" type="ORF">A7D17_04385</name>
    <name evidence="3" type="ORF">VB146_01940</name>
</gene>
<dbReference type="AlphaFoldDB" id="A0A1A9M6Q2"/>
<evidence type="ECO:0000313" key="4">
    <source>
        <dbReference type="EMBL" id="OAG66174.1"/>
    </source>
</evidence>
<dbReference type="OrthoDB" id="9814407at2"/>
<protein>
    <submittedName>
        <fullName evidence="3">YciI family protein</fullName>
    </submittedName>
</protein>
<dbReference type="PANTHER" id="PTHR37828">
    <property type="entry name" value="GSR2449 PROTEIN"/>
    <property type="match status" value="1"/>
</dbReference>
<keyword evidence="6" id="KW-1185">Reference proteome</keyword>
<dbReference type="EMBL" id="LXNG01000034">
    <property type="protein sequence ID" value="OAG66174.1"/>
    <property type="molecule type" value="Genomic_DNA"/>
</dbReference>
<dbReference type="EMBL" id="JAYFSO010000002">
    <property type="protein sequence ID" value="MEA5122646.1"/>
    <property type="molecule type" value="Genomic_DNA"/>
</dbReference>
<dbReference type="Gene3D" id="3.30.70.1060">
    <property type="entry name" value="Dimeric alpha+beta barrel"/>
    <property type="match status" value="1"/>
</dbReference>
<evidence type="ECO:0000313" key="5">
    <source>
        <dbReference type="Proteomes" id="UP000077659"/>
    </source>
</evidence>
<dbReference type="InterPro" id="IPR011008">
    <property type="entry name" value="Dimeric_a/b-barrel"/>
</dbReference>
<dbReference type="SUPFAM" id="SSF54909">
    <property type="entry name" value="Dimeric alpha+beta barrel"/>
    <property type="match status" value="1"/>
</dbReference>
<comment type="caution">
    <text evidence="4">The sequence shown here is derived from an EMBL/GenBank/DDBJ whole genome shotgun (WGS) entry which is preliminary data.</text>
</comment>
<dbReference type="Proteomes" id="UP000077659">
    <property type="component" value="Unassembled WGS sequence"/>
</dbReference>
<sequence>MVYIITLTYRVAAQALSVHLQAHQQWLRAQLDAGLFLAAGPSDDGMGGIVLAHTTDRTALERAVAADPFVVHQLVDVSVQGFTPVVRAEGFLNG</sequence>
<proteinExistence type="inferred from homology"/>
<accession>A0A1A9M6Q2</accession>
<dbReference type="Proteomes" id="UP001303614">
    <property type="component" value="Unassembled WGS sequence"/>
</dbReference>
<name>A0A1A9M6Q2_9XANT</name>
<dbReference type="PANTHER" id="PTHR37828:SF1">
    <property type="entry name" value="YCII-RELATED DOMAIN-CONTAINING PROTEIN"/>
    <property type="match status" value="1"/>
</dbReference>
<reference evidence="3 6" key="2">
    <citation type="submission" date="2023-12" db="EMBL/GenBank/DDBJ databases">
        <title>Genome sequencing of Xanthomonas floridensis.</title>
        <authorList>
            <person name="Greer S."/>
            <person name="Harrison J."/>
            <person name="Grant M."/>
            <person name="Vicente J."/>
            <person name="Studholme D."/>
        </authorList>
    </citation>
    <scope>NUCLEOTIDE SEQUENCE [LARGE SCALE GENOMIC DNA]</scope>
    <source>
        <strain evidence="3 6">WHRI 8848</strain>
    </source>
</reference>
<evidence type="ECO:0000259" key="2">
    <source>
        <dbReference type="Pfam" id="PF03795"/>
    </source>
</evidence>
<dbReference type="Pfam" id="PF03795">
    <property type="entry name" value="YCII"/>
    <property type="match status" value="1"/>
</dbReference>
<evidence type="ECO:0000313" key="6">
    <source>
        <dbReference type="Proteomes" id="UP001303614"/>
    </source>
</evidence>
<feature type="domain" description="YCII-related" evidence="2">
    <location>
        <begin position="1"/>
        <end position="74"/>
    </location>
</feature>
<comment type="similarity">
    <text evidence="1">Belongs to the YciI family.</text>
</comment>